<gene>
    <name evidence="4" type="ORF">DD559_08935</name>
</gene>
<dbReference type="InterPro" id="IPR029057">
    <property type="entry name" value="PRTase-like"/>
</dbReference>
<dbReference type="Proteomes" id="UP000245890">
    <property type="component" value="Unassembled WGS sequence"/>
</dbReference>
<evidence type="ECO:0000313" key="5">
    <source>
        <dbReference type="Proteomes" id="UP000245890"/>
    </source>
</evidence>
<reference evidence="4 5" key="1">
    <citation type="submission" date="2018-05" db="EMBL/GenBank/DDBJ databases">
        <title>Description of Sphingomonas pokkalii sp nov, isolated from the rhizosphere of saline tolerant pokkali rice and its draft genome analysis.</title>
        <authorList>
            <person name="Menon R."/>
            <person name="Kumari S."/>
            <person name="Rameshkumar N."/>
        </authorList>
    </citation>
    <scope>NUCLEOTIDE SEQUENCE [LARGE SCALE GENOMIC DNA]</scope>
    <source>
        <strain evidence="4 5">L3B27</strain>
    </source>
</reference>
<keyword evidence="5" id="KW-1185">Reference proteome</keyword>
<feature type="domain" description="Double zinc ribbon" evidence="3">
    <location>
        <begin position="21"/>
        <end position="80"/>
    </location>
</feature>
<protein>
    <submittedName>
        <fullName evidence="4">Amidophosphoribosyltransferase</fullName>
    </submittedName>
</protein>
<evidence type="ECO:0000259" key="3">
    <source>
        <dbReference type="Pfam" id="PF18912"/>
    </source>
</evidence>
<comment type="similarity">
    <text evidence="1">Belongs to the ComF/GntX family.</text>
</comment>
<proteinExistence type="inferred from homology"/>
<dbReference type="InterPro" id="IPR000836">
    <property type="entry name" value="PRTase_dom"/>
</dbReference>
<dbReference type="Gene3D" id="3.40.50.2020">
    <property type="match status" value="1"/>
</dbReference>
<feature type="domain" description="Phosphoribosyltransferase" evidence="2">
    <location>
        <begin position="202"/>
        <end position="246"/>
    </location>
</feature>
<name>A0A2U0SDH0_9SPHN</name>
<dbReference type="CDD" id="cd06223">
    <property type="entry name" value="PRTases_typeI"/>
    <property type="match status" value="1"/>
</dbReference>
<dbReference type="GO" id="GO:0016757">
    <property type="term" value="F:glycosyltransferase activity"/>
    <property type="evidence" value="ECO:0007669"/>
    <property type="project" value="UniProtKB-KW"/>
</dbReference>
<dbReference type="EMBL" id="QENQ01000001">
    <property type="protein sequence ID" value="PVX29426.1"/>
    <property type="molecule type" value="Genomic_DNA"/>
</dbReference>
<dbReference type="PANTHER" id="PTHR47505">
    <property type="entry name" value="DNA UTILIZATION PROTEIN YHGH"/>
    <property type="match status" value="1"/>
</dbReference>
<dbReference type="OrthoDB" id="9779910at2"/>
<sequence>MQRDAGGDKSGVDPRTPFTWLIDLALPPRCPGCGALVEADHRFCAGCWDGMRFLGPPWCAACHTPFAFDRGEGACCADCLANPPPHDGVRAAVAYGDVARKVALKLKYGGRLAAAETMARAMLRLMPEGADLLVPVPLHRWRLWSRGFNQAVLVARGLSRKSGVAFDSGVLRRVKATPILRGLGARARAKAVAGAFALAPGAGAVLKGKTVVLIDDVHTSGATGDACARLLKRGGAARVILLCWARVLPGEAPD</sequence>
<dbReference type="InterPro" id="IPR051910">
    <property type="entry name" value="ComF/GntX_DNA_util-trans"/>
</dbReference>
<evidence type="ECO:0000259" key="2">
    <source>
        <dbReference type="Pfam" id="PF00156"/>
    </source>
</evidence>
<evidence type="ECO:0000256" key="1">
    <source>
        <dbReference type="ARBA" id="ARBA00008007"/>
    </source>
</evidence>
<dbReference type="AlphaFoldDB" id="A0A2U0SDH0"/>
<dbReference type="PANTHER" id="PTHR47505:SF1">
    <property type="entry name" value="DNA UTILIZATION PROTEIN YHGH"/>
    <property type="match status" value="1"/>
</dbReference>
<dbReference type="Pfam" id="PF18912">
    <property type="entry name" value="DZR_2"/>
    <property type="match status" value="1"/>
</dbReference>
<dbReference type="InterPro" id="IPR044005">
    <property type="entry name" value="DZR_2"/>
</dbReference>
<dbReference type="SUPFAM" id="SSF53271">
    <property type="entry name" value="PRTase-like"/>
    <property type="match status" value="1"/>
</dbReference>
<organism evidence="4 5">
    <name type="scientific">Sphingomonas pokkalii</name>
    <dbReference type="NCBI Taxonomy" id="2175090"/>
    <lineage>
        <taxon>Bacteria</taxon>
        <taxon>Pseudomonadati</taxon>
        <taxon>Pseudomonadota</taxon>
        <taxon>Alphaproteobacteria</taxon>
        <taxon>Sphingomonadales</taxon>
        <taxon>Sphingomonadaceae</taxon>
        <taxon>Sphingomonas</taxon>
    </lineage>
</organism>
<comment type="caution">
    <text evidence="4">The sequence shown here is derived from an EMBL/GenBank/DDBJ whole genome shotgun (WGS) entry which is preliminary data.</text>
</comment>
<keyword evidence="4" id="KW-0328">Glycosyltransferase</keyword>
<keyword evidence="4" id="KW-0808">Transferase</keyword>
<evidence type="ECO:0000313" key="4">
    <source>
        <dbReference type="EMBL" id="PVX29426.1"/>
    </source>
</evidence>
<dbReference type="Pfam" id="PF00156">
    <property type="entry name" value="Pribosyltran"/>
    <property type="match status" value="1"/>
</dbReference>
<accession>A0A2U0SDH0</accession>